<name>A0AAV4SGM1_CAEEX</name>
<sequence>MEHSHRRPLLFQRTFPEQLAIPGSERAFSEPESGVTMLRGHVFFHVAPELCVLPLSVFPSVVSPSPPRPPASRVLRPPAAAARPERILLCAQQRPAAQQEQPQEDEAKDTAQSQDNQIP</sequence>
<dbReference type="Proteomes" id="UP001054945">
    <property type="component" value="Unassembled WGS sequence"/>
</dbReference>
<organism evidence="2 3">
    <name type="scientific">Caerostris extrusa</name>
    <name type="common">Bark spider</name>
    <name type="synonym">Caerostris bankana</name>
    <dbReference type="NCBI Taxonomy" id="172846"/>
    <lineage>
        <taxon>Eukaryota</taxon>
        <taxon>Metazoa</taxon>
        <taxon>Ecdysozoa</taxon>
        <taxon>Arthropoda</taxon>
        <taxon>Chelicerata</taxon>
        <taxon>Arachnida</taxon>
        <taxon>Araneae</taxon>
        <taxon>Araneomorphae</taxon>
        <taxon>Entelegynae</taxon>
        <taxon>Araneoidea</taxon>
        <taxon>Araneidae</taxon>
        <taxon>Caerostris</taxon>
    </lineage>
</organism>
<feature type="region of interest" description="Disordered" evidence="1">
    <location>
        <begin position="85"/>
        <end position="119"/>
    </location>
</feature>
<evidence type="ECO:0000313" key="2">
    <source>
        <dbReference type="EMBL" id="GIY33548.1"/>
    </source>
</evidence>
<feature type="compositionally biased region" description="Polar residues" evidence="1">
    <location>
        <begin position="110"/>
        <end position="119"/>
    </location>
</feature>
<dbReference type="EMBL" id="BPLR01009656">
    <property type="protein sequence ID" value="GIY33548.1"/>
    <property type="molecule type" value="Genomic_DNA"/>
</dbReference>
<protein>
    <submittedName>
        <fullName evidence="2">Uncharacterized protein</fullName>
    </submittedName>
</protein>
<comment type="caution">
    <text evidence="2">The sequence shown here is derived from an EMBL/GenBank/DDBJ whole genome shotgun (WGS) entry which is preliminary data.</text>
</comment>
<reference evidence="2 3" key="1">
    <citation type="submission" date="2021-06" db="EMBL/GenBank/DDBJ databases">
        <title>Caerostris extrusa draft genome.</title>
        <authorList>
            <person name="Kono N."/>
            <person name="Arakawa K."/>
        </authorList>
    </citation>
    <scope>NUCLEOTIDE SEQUENCE [LARGE SCALE GENOMIC DNA]</scope>
</reference>
<proteinExistence type="predicted"/>
<accession>A0AAV4SGM1</accession>
<feature type="compositionally biased region" description="Low complexity" evidence="1">
    <location>
        <begin position="85"/>
        <end position="101"/>
    </location>
</feature>
<evidence type="ECO:0000313" key="3">
    <source>
        <dbReference type="Proteomes" id="UP001054945"/>
    </source>
</evidence>
<gene>
    <name evidence="2" type="ORF">CEXT_514821</name>
</gene>
<keyword evidence="3" id="KW-1185">Reference proteome</keyword>
<dbReference type="AlphaFoldDB" id="A0AAV4SGM1"/>
<evidence type="ECO:0000256" key="1">
    <source>
        <dbReference type="SAM" id="MobiDB-lite"/>
    </source>
</evidence>